<dbReference type="GO" id="GO:0070566">
    <property type="term" value="F:adenylyltransferase activity"/>
    <property type="evidence" value="ECO:0007669"/>
    <property type="project" value="TreeGrafter"/>
</dbReference>
<dbReference type="InterPro" id="IPR006162">
    <property type="entry name" value="Ppantetheine_attach_site"/>
</dbReference>
<dbReference type="HOGENOM" id="CLU_000022_23_7_6"/>
<dbReference type="PROSITE" id="PS50075">
    <property type="entry name" value="CARRIER"/>
    <property type="match status" value="1"/>
</dbReference>
<dbReference type="GO" id="GO:0005886">
    <property type="term" value="C:plasma membrane"/>
    <property type="evidence" value="ECO:0007669"/>
    <property type="project" value="TreeGrafter"/>
</dbReference>
<dbReference type="SMART" id="SM00823">
    <property type="entry name" value="PKS_PP"/>
    <property type="match status" value="1"/>
</dbReference>
<dbReference type="PANTHER" id="PTHR22754:SF32">
    <property type="entry name" value="DISCO-INTERACTING PROTEIN 2"/>
    <property type="match status" value="1"/>
</dbReference>
<dbReference type="PANTHER" id="PTHR22754">
    <property type="entry name" value="DISCO-INTERACTING PROTEIN 2 DIP2 -RELATED"/>
    <property type="match status" value="1"/>
</dbReference>
<evidence type="ECO:0000256" key="4">
    <source>
        <dbReference type="ARBA" id="ARBA00022598"/>
    </source>
</evidence>
<dbReference type="InterPro" id="IPR045851">
    <property type="entry name" value="AMP-bd_C_sf"/>
</dbReference>
<dbReference type="SUPFAM" id="SSF56801">
    <property type="entry name" value="Acetyl-CoA synthetase-like"/>
    <property type="match status" value="1"/>
</dbReference>
<dbReference type="EMBL" id="CP001614">
    <property type="protein sequence ID" value="ACR12520.1"/>
    <property type="molecule type" value="Genomic_DNA"/>
</dbReference>
<dbReference type="InterPro" id="IPR020806">
    <property type="entry name" value="PKS_PP-bd"/>
</dbReference>
<dbReference type="InterPro" id="IPR000873">
    <property type="entry name" value="AMP-dep_synth/lig_dom"/>
</dbReference>
<dbReference type="InterPro" id="IPR040097">
    <property type="entry name" value="FAAL/FAAC"/>
</dbReference>
<dbReference type="Proteomes" id="UP000009080">
    <property type="component" value="Chromosome"/>
</dbReference>
<keyword evidence="4" id="KW-0436">Ligase</keyword>
<dbReference type="OrthoDB" id="9803968at2"/>
<proteinExistence type="inferred from homology"/>
<evidence type="ECO:0000256" key="3">
    <source>
        <dbReference type="ARBA" id="ARBA00022553"/>
    </source>
</evidence>
<evidence type="ECO:0000313" key="7">
    <source>
        <dbReference type="Proteomes" id="UP000009080"/>
    </source>
</evidence>
<name>C5BK40_TERTT</name>
<dbReference type="SUPFAM" id="SSF47336">
    <property type="entry name" value="ACP-like"/>
    <property type="match status" value="1"/>
</dbReference>
<evidence type="ECO:0000259" key="5">
    <source>
        <dbReference type="PROSITE" id="PS50075"/>
    </source>
</evidence>
<feature type="domain" description="Carrier" evidence="5">
    <location>
        <begin position="576"/>
        <end position="653"/>
    </location>
</feature>
<dbReference type="InterPro" id="IPR009081">
    <property type="entry name" value="PP-bd_ACP"/>
</dbReference>
<protein>
    <submittedName>
        <fullName evidence="6">Non-ribosomal peptide synthethase</fullName>
    </submittedName>
</protein>
<dbReference type="CDD" id="cd05931">
    <property type="entry name" value="FAAL"/>
    <property type="match status" value="1"/>
</dbReference>
<dbReference type="InterPro" id="IPR042099">
    <property type="entry name" value="ANL_N_sf"/>
</dbReference>
<dbReference type="InterPro" id="IPR020845">
    <property type="entry name" value="AMP-binding_CS"/>
</dbReference>
<keyword evidence="2" id="KW-0596">Phosphopantetheine</keyword>
<dbReference type="RefSeq" id="WP_015818632.1">
    <property type="nucleotide sequence ID" value="NC_012997.1"/>
</dbReference>
<dbReference type="KEGG" id="ttu:TERTU_2284"/>
<sequence>MYLNDSHEFIPSVLERHAVRYDDVPMLHFLDDWGGVCSSLSYSRMHHEARRLALEYEKRNLRQKAVVIIGETTGDFVVAFLACLYSGAIAVPAAPPRRINSESFRRLQCILDSVSAELVIVGEQHKTLVSEVRNYTKANEFDIRTVKQLLNGSTGGFANRTCLKDAAFIQFSSGTTGDPKGVVISHGALLSNLEIIQKTFRLSSDSKLVGWLPMFHDMGLVGNLLSMLYVGGVSYMMSPNIFMQKPLLWLQSITQYKANTSGGPNFAYDLCVEKITDNEQEQLDLESWKTAFNGAEVVRPSTIQSFSDKFFKNGFDKKSFLPCYGMAEATLLVSGSHLDSIDISSAVQQCPNTQFKIHSSGPVCDGWIVKVVDPDHDIPLKDGDIGEIWISGESLFSDYWGISDKSHLRELASEKGKLFYRTGDYGKIENKQLFITGRKKEMIIIRGRNIFPHDIEGAVCELHSAFVKNGAAAVSVGNQCENLVIVQELERFEIKRLDFRDLENRIYSFVSSYFSIAPAFIGLVVKGKLPRTTSGKIKRIQLAKLLEDGSFSVLNKYSRRDLKLKAELGNAIVVPRDRKSLAKYIIDKMHQELKLPGGTLSVDTPLFQVGIDSSAAAGLTASFGKELGVSLEPTLLLEVETIEDLVIRLMGDTDIKIGV</sequence>
<dbReference type="AlphaFoldDB" id="C5BK40"/>
<dbReference type="GO" id="GO:0031177">
    <property type="term" value="F:phosphopantetheine binding"/>
    <property type="evidence" value="ECO:0007669"/>
    <property type="project" value="InterPro"/>
</dbReference>
<dbReference type="Pfam" id="PF00550">
    <property type="entry name" value="PP-binding"/>
    <property type="match status" value="1"/>
</dbReference>
<dbReference type="Gene3D" id="3.40.50.12780">
    <property type="entry name" value="N-terminal domain of ligase-like"/>
    <property type="match status" value="1"/>
</dbReference>
<dbReference type="Pfam" id="PF00501">
    <property type="entry name" value="AMP-binding"/>
    <property type="match status" value="1"/>
</dbReference>
<dbReference type="GO" id="GO:0006633">
    <property type="term" value="P:fatty acid biosynthetic process"/>
    <property type="evidence" value="ECO:0007669"/>
    <property type="project" value="TreeGrafter"/>
</dbReference>
<dbReference type="GO" id="GO:0016874">
    <property type="term" value="F:ligase activity"/>
    <property type="evidence" value="ECO:0007669"/>
    <property type="project" value="UniProtKB-KW"/>
</dbReference>
<accession>C5BK40</accession>
<dbReference type="PROSITE" id="PS00455">
    <property type="entry name" value="AMP_BINDING"/>
    <property type="match status" value="1"/>
</dbReference>
<reference evidence="6 7" key="1">
    <citation type="journal article" date="2009" name="PLoS ONE">
        <title>The complete genome of Teredinibacter turnerae T7901: an intracellular endosymbiont of marine wood-boring bivalves (shipworms).</title>
        <authorList>
            <person name="Yang J.C."/>
            <person name="Madupu R."/>
            <person name="Durkin A.S."/>
            <person name="Ekborg N.A."/>
            <person name="Pedamallu C.S."/>
            <person name="Hostetler J.B."/>
            <person name="Radune D."/>
            <person name="Toms B.S."/>
            <person name="Henrissat B."/>
            <person name="Coutinho P.M."/>
            <person name="Schwarz S."/>
            <person name="Field L."/>
            <person name="Trindade-Silva A.E."/>
            <person name="Soares C.A.G."/>
            <person name="Elshahawi S."/>
            <person name="Hanora A."/>
            <person name="Schmidt E.W."/>
            <person name="Haygood M.G."/>
            <person name="Posfai J."/>
            <person name="Benner J."/>
            <person name="Madinger C."/>
            <person name="Nove J."/>
            <person name="Anton B."/>
            <person name="Chaudhary K."/>
            <person name="Foster J."/>
            <person name="Holman A."/>
            <person name="Kumar S."/>
            <person name="Lessard P.A."/>
            <person name="Luyten Y.A."/>
            <person name="Slatko B."/>
            <person name="Wood N."/>
            <person name="Wu B."/>
            <person name="Teplitski M."/>
            <person name="Mougous J.D."/>
            <person name="Ward N."/>
            <person name="Eisen J.A."/>
            <person name="Badger J.H."/>
            <person name="Distel D.L."/>
        </authorList>
    </citation>
    <scope>NUCLEOTIDE SEQUENCE [LARGE SCALE GENOMIC DNA]</scope>
    <source>
        <strain evidence="7">ATCC 39867 / T7901</strain>
    </source>
</reference>
<keyword evidence="3" id="KW-0597">Phosphoprotein</keyword>
<dbReference type="Gene3D" id="3.30.300.30">
    <property type="match status" value="1"/>
</dbReference>
<dbReference type="eggNOG" id="COG0236">
    <property type="taxonomic scope" value="Bacteria"/>
</dbReference>
<keyword evidence="7" id="KW-1185">Reference proteome</keyword>
<dbReference type="InterPro" id="IPR036736">
    <property type="entry name" value="ACP-like_sf"/>
</dbReference>
<dbReference type="PROSITE" id="PS00012">
    <property type="entry name" value="PHOSPHOPANTETHEINE"/>
    <property type="match status" value="1"/>
</dbReference>
<organism evidence="6 7">
    <name type="scientific">Teredinibacter turnerae (strain ATCC 39867 / T7901)</name>
    <dbReference type="NCBI Taxonomy" id="377629"/>
    <lineage>
        <taxon>Bacteria</taxon>
        <taxon>Pseudomonadati</taxon>
        <taxon>Pseudomonadota</taxon>
        <taxon>Gammaproteobacteria</taxon>
        <taxon>Cellvibrionales</taxon>
        <taxon>Cellvibrionaceae</taxon>
        <taxon>Teredinibacter</taxon>
    </lineage>
</organism>
<evidence type="ECO:0000256" key="2">
    <source>
        <dbReference type="ARBA" id="ARBA00022450"/>
    </source>
</evidence>
<dbReference type="STRING" id="377629.TERTU_2284"/>
<comment type="similarity">
    <text evidence="1">Belongs to the ATP-dependent AMP-binding enzyme family.</text>
</comment>
<evidence type="ECO:0000256" key="1">
    <source>
        <dbReference type="ARBA" id="ARBA00006432"/>
    </source>
</evidence>
<dbReference type="Gene3D" id="1.10.1200.10">
    <property type="entry name" value="ACP-like"/>
    <property type="match status" value="1"/>
</dbReference>
<gene>
    <name evidence="6" type="ordered locus">TERTU_2284</name>
</gene>
<evidence type="ECO:0000313" key="6">
    <source>
        <dbReference type="EMBL" id="ACR12520.1"/>
    </source>
</evidence>
<dbReference type="eggNOG" id="COG0318">
    <property type="taxonomic scope" value="Bacteria"/>
</dbReference>